<evidence type="ECO:0000313" key="2">
    <source>
        <dbReference type="EMBL" id="KAK3057953.1"/>
    </source>
</evidence>
<organism evidence="2 3">
    <name type="scientific">Extremus antarcticus</name>
    <dbReference type="NCBI Taxonomy" id="702011"/>
    <lineage>
        <taxon>Eukaryota</taxon>
        <taxon>Fungi</taxon>
        <taxon>Dikarya</taxon>
        <taxon>Ascomycota</taxon>
        <taxon>Pezizomycotina</taxon>
        <taxon>Dothideomycetes</taxon>
        <taxon>Dothideomycetidae</taxon>
        <taxon>Mycosphaerellales</taxon>
        <taxon>Extremaceae</taxon>
        <taxon>Extremus</taxon>
    </lineage>
</organism>
<comment type="caution">
    <text evidence="2">The sequence shown here is derived from an EMBL/GenBank/DDBJ whole genome shotgun (WGS) entry which is preliminary data.</text>
</comment>
<dbReference type="AlphaFoldDB" id="A0AAJ0LWM2"/>
<feature type="compositionally biased region" description="Acidic residues" evidence="1">
    <location>
        <begin position="450"/>
        <end position="468"/>
    </location>
</feature>
<name>A0AAJ0LWM2_9PEZI</name>
<dbReference type="Proteomes" id="UP001271007">
    <property type="component" value="Unassembled WGS sequence"/>
</dbReference>
<dbReference type="EMBL" id="JAWDJX010000002">
    <property type="protein sequence ID" value="KAK3057953.1"/>
    <property type="molecule type" value="Genomic_DNA"/>
</dbReference>
<evidence type="ECO:0000313" key="3">
    <source>
        <dbReference type="Proteomes" id="UP001271007"/>
    </source>
</evidence>
<reference evidence="2" key="1">
    <citation type="submission" date="2023-04" db="EMBL/GenBank/DDBJ databases">
        <title>Black Yeasts Isolated from many extreme environments.</title>
        <authorList>
            <person name="Coleine C."/>
            <person name="Stajich J.E."/>
            <person name="Selbmann L."/>
        </authorList>
    </citation>
    <scope>NUCLEOTIDE SEQUENCE</scope>
    <source>
        <strain evidence="2">CCFEE 5312</strain>
    </source>
</reference>
<protein>
    <submittedName>
        <fullName evidence="2">Uncharacterized protein</fullName>
    </submittedName>
</protein>
<accession>A0AAJ0LWM2</accession>
<evidence type="ECO:0000256" key="1">
    <source>
        <dbReference type="SAM" id="MobiDB-lite"/>
    </source>
</evidence>
<sequence>MVYDPPILRLSNELLRHILDQIEPDSERTVPIDDRRFISVESLEIPPPSSDSVKDIGRFRGVCRRFAEVGAPLLFTLVKVRFSKDGLERLETFAGWSHLARHVKKFSYLMPYFYSGGEDWRAVGTQEGAIRANVTTLQRKATEQTKIIRSKEDVRILKTAFGSFKSLQSVKLLPVAEEEDRRFREYVQIHGSVREFINHYWAPAIIHGSRTIGAALLAADVPWSRLYLPVESVESVDFLALRTQPSLSILAARLTCLTLVFDEGNELGEEMNELSELFNKVFTSAKNMQAVHIGFPRSRPVSLPLEAVFHDVTWDNLVALGVAGWDLTADEIINLALRHRDKLRGLRLRDVHLKEGSMWKDVLRSLKDSMSRLQWVSLRRIGYVPQFGEMDTGGAEVPEDQPWALSDSDTDDDEDIVVAGPSGTGNNTNRHHAITNGLHNGHTHLHYDSDDTDSMLDTDNEHEPEDNATDFPNLDSPTTAEAPPFSNGPNHDQHMLNGDLDDDGYSVSNAKRKSWEQWVTNSSNRHTR</sequence>
<gene>
    <name evidence="2" type="ORF">LTR09_001030</name>
</gene>
<proteinExistence type="predicted"/>
<feature type="region of interest" description="Disordered" evidence="1">
    <location>
        <begin position="391"/>
        <end position="528"/>
    </location>
</feature>
<feature type="compositionally biased region" description="Polar residues" evidence="1">
    <location>
        <begin position="517"/>
        <end position="528"/>
    </location>
</feature>
<keyword evidence="3" id="KW-1185">Reference proteome</keyword>